<evidence type="ECO:0000256" key="1">
    <source>
        <dbReference type="SAM" id="MobiDB-lite"/>
    </source>
</evidence>
<reference evidence="2" key="2">
    <citation type="submission" date="2020-11" db="EMBL/GenBank/DDBJ databases">
        <authorList>
            <person name="McCartney M.A."/>
            <person name="Auch B."/>
            <person name="Kono T."/>
            <person name="Mallez S."/>
            <person name="Becker A."/>
            <person name="Gohl D.M."/>
            <person name="Silverstein K.A.T."/>
            <person name="Koren S."/>
            <person name="Bechman K.B."/>
            <person name="Herman A."/>
            <person name="Abrahante J.E."/>
            <person name="Garbe J."/>
        </authorList>
    </citation>
    <scope>NUCLEOTIDE SEQUENCE</scope>
    <source>
        <strain evidence="2">Duluth1</strain>
        <tissue evidence="2">Whole animal</tissue>
    </source>
</reference>
<dbReference type="EMBL" id="JAIWYP010000006">
    <property type="protein sequence ID" value="KAH3806896.1"/>
    <property type="molecule type" value="Genomic_DNA"/>
</dbReference>
<keyword evidence="3" id="KW-1185">Reference proteome</keyword>
<gene>
    <name evidence="2" type="ORF">DPMN_135224</name>
</gene>
<evidence type="ECO:0000313" key="3">
    <source>
        <dbReference type="Proteomes" id="UP000828390"/>
    </source>
</evidence>
<evidence type="ECO:0000313" key="2">
    <source>
        <dbReference type="EMBL" id="KAH3806896.1"/>
    </source>
</evidence>
<organism evidence="2 3">
    <name type="scientific">Dreissena polymorpha</name>
    <name type="common">Zebra mussel</name>
    <name type="synonym">Mytilus polymorpha</name>
    <dbReference type="NCBI Taxonomy" id="45954"/>
    <lineage>
        <taxon>Eukaryota</taxon>
        <taxon>Metazoa</taxon>
        <taxon>Spiralia</taxon>
        <taxon>Lophotrochozoa</taxon>
        <taxon>Mollusca</taxon>
        <taxon>Bivalvia</taxon>
        <taxon>Autobranchia</taxon>
        <taxon>Heteroconchia</taxon>
        <taxon>Euheterodonta</taxon>
        <taxon>Imparidentia</taxon>
        <taxon>Neoheterodontei</taxon>
        <taxon>Myida</taxon>
        <taxon>Dreissenoidea</taxon>
        <taxon>Dreissenidae</taxon>
        <taxon>Dreissena</taxon>
    </lineage>
</organism>
<dbReference type="Proteomes" id="UP000828390">
    <property type="component" value="Unassembled WGS sequence"/>
</dbReference>
<dbReference type="AlphaFoldDB" id="A0A9D4FYS7"/>
<name>A0A9D4FYS7_DREPO</name>
<feature type="compositionally biased region" description="Polar residues" evidence="1">
    <location>
        <begin position="22"/>
        <end position="49"/>
    </location>
</feature>
<accession>A0A9D4FYS7</accession>
<comment type="caution">
    <text evidence="2">The sequence shown here is derived from an EMBL/GenBank/DDBJ whole genome shotgun (WGS) entry which is preliminary data.</text>
</comment>
<reference evidence="2" key="1">
    <citation type="journal article" date="2019" name="bioRxiv">
        <title>The Genome of the Zebra Mussel, Dreissena polymorpha: A Resource for Invasive Species Research.</title>
        <authorList>
            <person name="McCartney M.A."/>
            <person name="Auch B."/>
            <person name="Kono T."/>
            <person name="Mallez S."/>
            <person name="Zhang Y."/>
            <person name="Obille A."/>
            <person name="Becker A."/>
            <person name="Abrahante J.E."/>
            <person name="Garbe J."/>
            <person name="Badalamenti J.P."/>
            <person name="Herman A."/>
            <person name="Mangelson H."/>
            <person name="Liachko I."/>
            <person name="Sullivan S."/>
            <person name="Sone E.D."/>
            <person name="Koren S."/>
            <person name="Silverstein K.A.T."/>
            <person name="Beckman K.B."/>
            <person name="Gohl D.M."/>
        </authorList>
    </citation>
    <scope>NUCLEOTIDE SEQUENCE</scope>
    <source>
        <strain evidence="2">Duluth1</strain>
        <tissue evidence="2">Whole animal</tissue>
    </source>
</reference>
<protein>
    <submittedName>
        <fullName evidence="2">Uncharacterized protein</fullName>
    </submittedName>
</protein>
<feature type="region of interest" description="Disordered" evidence="1">
    <location>
        <begin position="21"/>
        <end position="57"/>
    </location>
</feature>
<sequence>MKTIEFEDALDDLLLDRHDTTPAYTLSSSPTSQSEEPDSDGSQLSTSSCQREEGDSD</sequence>
<proteinExistence type="predicted"/>